<accession>A0ABZ2PSG5</accession>
<dbReference type="EMBL" id="CP147846">
    <property type="protein sequence ID" value="WXG69515.1"/>
    <property type="molecule type" value="Genomic_DNA"/>
</dbReference>
<keyword evidence="7" id="KW-1185">Reference proteome</keyword>
<feature type="domain" description="Tc1-like transposase DDE" evidence="1">
    <location>
        <begin position="200"/>
        <end position="336"/>
    </location>
</feature>
<dbReference type="EMBL" id="CP147846">
    <property type="protein sequence ID" value="WXG69513.1"/>
    <property type="molecule type" value="Genomic_DNA"/>
</dbReference>
<protein>
    <submittedName>
        <fullName evidence="6">IS630 family transposase</fullName>
    </submittedName>
</protein>
<dbReference type="EMBL" id="CP147846">
    <property type="protein sequence ID" value="WXG69449.1"/>
    <property type="molecule type" value="Genomic_DNA"/>
</dbReference>
<name>A0ABZ2PSG5_9NOCA</name>
<gene>
    <name evidence="2" type="ORF">WDS16_02485</name>
    <name evidence="3" type="ORF">WDS16_02495</name>
    <name evidence="4" type="ORF">WDS16_02865</name>
    <name evidence="5" type="ORF">WDS16_02875</name>
    <name evidence="6" type="ORF">WDS16_09200</name>
</gene>
<dbReference type="SUPFAM" id="SSF46689">
    <property type="entry name" value="Homeodomain-like"/>
    <property type="match status" value="1"/>
</dbReference>
<evidence type="ECO:0000313" key="4">
    <source>
        <dbReference type="EMBL" id="WXG69513.1"/>
    </source>
</evidence>
<sequence length="380" mass="42793">MSDKAARPSARPIILSTADRQVLERRVRSGSTPQKMVLRSLIVLLAADEHTNSAIASELDIHIDTVRKWRTRFHRHGIDALADAPRSGRPPIYNATDIAAVKAWACQIPAHHDIPIARWSTPELAAQLARDGMTVSVSTVRRWLAEDALKPWQYRSWIAVRDPNFEVKASVVLDLYARRYAGQALGSNDFVISADEKPSIQARDRCHPTTAAAPGRPMRVSHDYHRRGALTYLAAYDVHAAQVFGRCEASTGITEFTALVDQVMTREPYASADRVFWVVDNGSSHRGQASIDRLTDRYPNAVMVHTPVHASWLNQVEIYFSIVQRKVLTPNDFPDLAAVENRLHAFAERYNRTAEPFAWRYTRRELNRQLEQIDESAAAA</sequence>
<evidence type="ECO:0000313" key="5">
    <source>
        <dbReference type="EMBL" id="WXG69515.1"/>
    </source>
</evidence>
<dbReference type="InterPro" id="IPR047655">
    <property type="entry name" value="Transpos_IS630-like"/>
</dbReference>
<evidence type="ECO:0000313" key="6">
    <source>
        <dbReference type="EMBL" id="WXG70646.1"/>
    </source>
</evidence>
<evidence type="ECO:0000313" key="3">
    <source>
        <dbReference type="EMBL" id="WXG69449.1"/>
    </source>
</evidence>
<dbReference type="RefSeq" id="WP_338890234.1">
    <property type="nucleotide sequence ID" value="NZ_CP147846.1"/>
</dbReference>
<dbReference type="EMBL" id="CP147846">
    <property type="protein sequence ID" value="WXG70646.1"/>
    <property type="molecule type" value="Genomic_DNA"/>
</dbReference>
<dbReference type="Pfam" id="PF13358">
    <property type="entry name" value="DDE_3"/>
    <property type="match status" value="1"/>
</dbReference>
<evidence type="ECO:0000259" key="1">
    <source>
        <dbReference type="Pfam" id="PF13358"/>
    </source>
</evidence>
<dbReference type="InterPro" id="IPR009057">
    <property type="entry name" value="Homeodomain-like_sf"/>
</dbReference>
<dbReference type="EMBL" id="CP147846">
    <property type="protein sequence ID" value="WXG69447.1"/>
    <property type="molecule type" value="Genomic_DNA"/>
</dbReference>
<reference evidence="6 7" key="1">
    <citation type="submission" date="2024-03" db="EMBL/GenBank/DDBJ databases">
        <title>Natural products discovery in diverse microorganisms through a two-stage MS feature dereplication strategy.</title>
        <authorList>
            <person name="Zhang R."/>
        </authorList>
    </citation>
    <scope>NUCLEOTIDE SEQUENCE [LARGE SCALE GENOMIC DNA]</scope>
    <source>
        <strain evidence="6 7">18930</strain>
    </source>
</reference>
<dbReference type="InterPro" id="IPR038717">
    <property type="entry name" value="Tc1-like_DDE_dom"/>
</dbReference>
<dbReference type="Pfam" id="PF13565">
    <property type="entry name" value="HTH_32"/>
    <property type="match status" value="1"/>
</dbReference>
<evidence type="ECO:0000313" key="2">
    <source>
        <dbReference type="EMBL" id="WXG69447.1"/>
    </source>
</evidence>
<proteinExistence type="predicted"/>
<dbReference type="NCBIfam" id="NF033545">
    <property type="entry name" value="transpos_IS630"/>
    <property type="match status" value="1"/>
</dbReference>
<dbReference type="Proteomes" id="UP001432000">
    <property type="component" value="Chromosome"/>
</dbReference>
<organism evidence="6 7">
    <name type="scientific">Rhodococcus sovatensis</name>
    <dbReference type="NCBI Taxonomy" id="1805840"/>
    <lineage>
        <taxon>Bacteria</taxon>
        <taxon>Bacillati</taxon>
        <taxon>Actinomycetota</taxon>
        <taxon>Actinomycetes</taxon>
        <taxon>Mycobacteriales</taxon>
        <taxon>Nocardiaceae</taxon>
        <taxon>Rhodococcus</taxon>
    </lineage>
</organism>
<evidence type="ECO:0000313" key="7">
    <source>
        <dbReference type="Proteomes" id="UP001432000"/>
    </source>
</evidence>